<evidence type="ECO:0000313" key="13">
    <source>
        <dbReference type="EMBL" id="MBZ6377621.1"/>
    </source>
</evidence>
<evidence type="ECO:0000256" key="8">
    <source>
        <dbReference type="ARBA" id="ARBA00023027"/>
    </source>
</evidence>
<dbReference type="NCBIfam" id="TIGR00136">
    <property type="entry name" value="mnmG_gidA"/>
    <property type="match status" value="1"/>
</dbReference>
<keyword evidence="8 11" id="KW-0520">NAD</keyword>
<dbReference type="RefSeq" id="WP_088711484.1">
    <property type="nucleotide sequence ID" value="NZ_JAGSGB010000001.1"/>
</dbReference>
<dbReference type="PANTHER" id="PTHR11806">
    <property type="entry name" value="GLUCOSE INHIBITED DIVISION PROTEIN A"/>
    <property type="match status" value="1"/>
</dbReference>
<dbReference type="Gene3D" id="1.10.150.570">
    <property type="entry name" value="GidA associated domain, C-terminal subdomain"/>
    <property type="match status" value="1"/>
</dbReference>
<dbReference type="Proteomes" id="UP000824621">
    <property type="component" value="Unassembled WGS sequence"/>
</dbReference>
<keyword evidence="14" id="KW-1185">Reference proteome</keyword>
<evidence type="ECO:0000256" key="9">
    <source>
        <dbReference type="ARBA" id="ARBA00025948"/>
    </source>
</evidence>
<sequence>MVNEFDVIVVGAGHAGVEAADAAARRGARVALISFSKADLGKLSCNPAIGGLGKGHIVREIDALGGVMGRAADRGSIGYRLLNRRKGPAVRGPRAQIDRDLYRTAIANWLARSDVTFVAGEVAALTTTAGRVTGVSMSDGSVLSGRAVVIASGTFLGGRLFRGAERLEGGRIGDRAATSLGRQLRSLGLTVRRLKTGTPPRLDGRTIDWARLDWQRPDERPHYFSALTSRTHAPQISCAISHTNAETHDIVAAHIGESATYSGDIEGTGPRYCPSIEDKVVRFADREAHQVFLEPEALRSSLIYPNGISTALPASVQLDLVRTMRGLERTEIVEPGYAVEYDHLCPTQMDRSLQSRALKGLYLAGQINGTTGYEEAAGQGLVAGANAAAAALDEAALMLARADSYIGVMVDDLVGHGVSEPYRMFTSRAEFRLSLRIDNAHRRLTPLATELGLATADLTTWFERHAADYDVARKSLQESIFSPTELRDAGMAVRQDGVRRAAFEWLRFPDVNAEALFDLAGVGNAGELLESLVTDSTYQTYLERQERDAARLRSEDDQRLPEGLDYRSLPGLSNEMAERLERAKPMSVGEARGVPGITPAALLILMARAA</sequence>
<comment type="caution">
    <text evidence="13">The sequence shown here is derived from an EMBL/GenBank/DDBJ whole genome shotgun (WGS) entry which is preliminary data.</text>
</comment>
<dbReference type="Pfam" id="PF21680">
    <property type="entry name" value="GIDA_C_1st"/>
    <property type="match status" value="1"/>
</dbReference>
<comment type="subcellular location">
    <subcellularLocation>
        <location evidence="11">Cytoplasm</location>
    </subcellularLocation>
</comment>
<evidence type="ECO:0000256" key="10">
    <source>
        <dbReference type="ARBA" id="ARBA00031800"/>
    </source>
</evidence>
<evidence type="ECO:0000256" key="5">
    <source>
        <dbReference type="ARBA" id="ARBA00022630"/>
    </source>
</evidence>
<dbReference type="EMBL" id="JAGSGB010000001">
    <property type="protein sequence ID" value="MBZ6377621.1"/>
    <property type="molecule type" value="Genomic_DNA"/>
</dbReference>
<dbReference type="InterPro" id="IPR004416">
    <property type="entry name" value="MnmG"/>
</dbReference>
<dbReference type="Pfam" id="PF01134">
    <property type="entry name" value="GIDA"/>
    <property type="match status" value="1"/>
</dbReference>
<dbReference type="InterPro" id="IPR040131">
    <property type="entry name" value="MnmG_N"/>
</dbReference>
<comment type="cofactor">
    <cofactor evidence="1 11">
        <name>FAD</name>
        <dbReference type="ChEBI" id="CHEBI:57692"/>
    </cofactor>
</comment>
<dbReference type="InterPro" id="IPR047001">
    <property type="entry name" value="MnmG_C_subdom"/>
</dbReference>
<dbReference type="PROSITE" id="PS01281">
    <property type="entry name" value="GIDA_2"/>
    <property type="match status" value="1"/>
</dbReference>
<keyword evidence="5 11" id="KW-0285">Flavoprotein</keyword>
<evidence type="ECO:0000259" key="12">
    <source>
        <dbReference type="SMART" id="SM01228"/>
    </source>
</evidence>
<proteinExistence type="inferred from homology"/>
<dbReference type="PRINTS" id="PR00411">
    <property type="entry name" value="PNDRDTASEI"/>
</dbReference>
<evidence type="ECO:0000256" key="3">
    <source>
        <dbReference type="ARBA" id="ARBA00007653"/>
    </source>
</evidence>
<keyword evidence="11" id="KW-0963">Cytoplasm</keyword>
<evidence type="ECO:0000256" key="11">
    <source>
        <dbReference type="HAMAP-Rule" id="MF_00129"/>
    </source>
</evidence>
<gene>
    <name evidence="11 13" type="primary">mnmG</name>
    <name evidence="11" type="synonym">gidA</name>
    <name evidence="13" type="ORF">KCN53_03110</name>
</gene>
<accession>A0ABS7WHR6</accession>
<dbReference type="InterPro" id="IPR026904">
    <property type="entry name" value="MnmG_C"/>
</dbReference>
<evidence type="ECO:0000256" key="4">
    <source>
        <dbReference type="ARBA" id="ARBA00020461"/>
    </source>
</evidence>
<comment type="subunit">
    <text evidence="9 11">Homodimer. Heterotetramer of two MnmE and two MnmG subunits.</text>
</comment>
<dbReference type="PROSITE" id="PS01280">
    <property type="entry name" value="GIDA_1"/>
    <property type="match status" value="1"/>
</dbReference>
<reference evidence="13 14" key="1">
    <citation type="submission" date="2021-04" db="EMBL/GenBank/DDBJ databases">
        <authorList>
            <person name="Pira H."/>
            <person name="Risdian C."/>
            <person name="Wink J."/>
        </authorList>
    </citation>
    <scope>NUCLEOTIDE SEQUENCE [LARGE SCALE GENOMIC DNA]</scope>
    <source>
        <strain evidence="13 14">DSM 107782</strain>
    </source>
</reference>
<keyword evidence="6 11" id="KW-0819">tRNA processing</keyword>
<organism evidence="13 14">
    <name type="scientific">Pacificimonas aurantium</name>
    <dbReference type="NCBI Taxonomy" id="1250540"/>
    <lineage>
        <taxon>Bacteria</taxon>
        <taxon>Pseudomonadati</taxon>
        <taxon>Pseudomonadota</taxon>
        <taxon>Alphaproteobacteria</taxon>
        <taxon>Sphingomonadales</taxon>
        <taxon>Sphingosinicellaceae</taxon>
        <taxon>Pacificimonas</taxon>
    </lineage>
</organism>
<dbReference type="InterPro" id="IPR044920">
    <property type="entry name" value="MnmG_C_subdom_sf"/>
</dbReference>
<feature type="binding site" evidence="11">
    <location>
        <begin position="269"/>
        <end position="283"/>
    </location>
    <ligand>
        <name>NAD(+)</name>
        <dbReference type="ChEBI" id="CHEBI:57540"/>
    </ligand>
</feature>
<dbReference type="Pfam" id="PF13932">
    <property type="entry name" value="SAM_GIDA_C"/>
    <property type="match status" value="1"/>
</dbReference>
<dbReference type="SUPFAM" id="SSF51905">
    <property type="entry name" value="FAD/NAD(P)-binding domain"/>
    <property type="match status" value="1"/>
</dbReference>
<dbReference type="InterPro" id="IPR002218">
    <property type="entry name" value="MnmG-rel"/>
</dbReference>
<comment type="similarity">
    <text evidence="3 11">Belongs to the MnmG family.</text>
</comment>
<comment type="function">
    <text evidence="2 11">NAD-binding protein involved in the addition of a carboxymethylaminomethyl (cmnm) group at the wobble position (U34) of certain tRNAs, forming tRNA-cmnm(5)s(2)U34.</text>
</comment>
<dbReference type="Gene3D" id="3.50.50.60">
    <property type="entry name" value="FAD/NAD(P)-binding domain"/>
    <property type="match status" value="2"/>
</dbReference>
<feature type="domain" description="tRNA uridine 5-carboxymethylaminomethyl modification enzyme C-terminal subdomain" evidence="12">
    <location>
        <begin position="536"/>
        <end position="607"/>
    </location>
</feature>
<feature type="binding site" evidence="11">
    <location>
        <begin position="11"/>
        <end position="16"/>
    </location>
    <ligand>
        <name>FAD</name>
        <dbReference type="ChEBI" id="CHEBI:57692"/>
    </ligand>
</feature>
<dbReference type="InterPro" id="IPR020595">
    <property type="entry name" value="MnmG-rel_CS"/>
</dbReference>
<dbReference type="InterPro" id="IPR036188">
    <property type="entry name" value="FAD/NAD-bd_sf"/>
</dbReference>
<protein>
    <recommendedName>
        <fullName evidence="4 11">tRNA uridine 5-carboxymethylaminomethyl modification enzyme MnmG</fullName>
    </recommendedName>
    <alternativeName>
        <fullName evidence="10 11">Glucose-inhibited division protein A</fullName>
    </alternativeName>
</protein>
<evidence type="ECO:0000256" key="1">
    <source>
        <dbReference type="ARBA" id="ARBA00001974"/>
    </source>
</evidence>
<evidence type="ECO:0000256" key="6">
    <source>
        <dbReference type="ARBA" id="ARBA00022694"/>
    </source>
</evidence>
<keyword evidence="7 11" id="KW-0274">FAD</keyword>
<name>A0ABS7WHR6_9SPHN</name>
<evidence type="ECO:0000256" key="2">
    <source>
        <dbReference type="ARBA" id="ARBA00003717"/>
    </source>
</evidence>
<evidence type="ECO:0000256" key="7">
    <source>
        <dbReference type="ARBA" id="ARBA00022827"/>
    </source>
</evidence>
<dbReference type="InterPro" id="IPR049312">
    <property type="entry name" value="GIDA_C_N"/>
</dbReference>
<evidence type="ECO:0000313" key="14">
    <source>
        <dbReference type="Proteomes" id="UP000824621"/>
    </source>
</evidence>
<dbReference type="SMART" id="SM01228">
    <property type="entry name" value="GIDA_assoc_3"/>
    <property type="match status" value="1"/>
</dbReference>
<dbReference type="HAMAP" id="MF_00129">
    <property type="entry name" value="MnmG_GidA"/>
    <property type="match status" value="1"/>
</dbReference>
<comment type="caution">
    <text evidence="11">Lacks conserved residue(s) required for the propagation of feature annotation.</text>
</comment>
<dbReference type="PANTHER" id="PTHR11806:SF0">
    <property type="entry name" value="PROTEIN MTO1 HOMOLOG, MITOCHONDRIAL"/>
    <property type="match status" value="1"/>
</dbReference>